<evidence type="ECO:0000256" key="1">
    <source>
        <dbReference type="ARBA" id="ARBA00004651"/>
    </source>
</evidence>
<gene>
    <name evidence="9" type="ORF">IV203_016497</name>
</gene>
<evidence type="ECO:0000313" key="9">
    <source>
        <dbReference type="EMBL" id="KAG7347792.1"/>
    </source>
</evidence>
<evidence type="ECO:0000256" key="4">
    <source>
        <dbReference type="ARBA" id="ARBA00022692"/>
    </source>
</evidence>
<organism evidence="9 10">
    <name type="scientific">Nitzschia inconspicua</name>
    <dbReference type="NCBI Taxonomy" id="303405"/>
    <lineage>
        <taxon>Eukaryota</taxon>
        <taxon>Sar</taxon>
        <taxon>Stramenopiles</taxon>
        <taxon>Ochrophyta</taxon>
        <taxon>Bacillariophyta</taxon>
        <taxon>Bacillariophyceae</taxon>
        <taxon>Bacillariophycidae</taxon>
        <taxon>Bacillariales</taxon>
        <taxon>Bacillariaceae</taxon>
        <taxon>Nitzschia</taxon>
    </lineage>
</organism>
<feature type="transmembrane region" description="Helical" evidence="8">
    <location>
        <begin position="20"/>
        <end position="45"/>
    </location>
</feature>
<evidence type="ECO:0000256" key="3">
    <source>
        <dbReference type="ARBA" id="ARBA00022475"/>
    </source>
</evidence>
<keyword evidence="6" id="KW-0406">Ion transport</keyword>
<dbReference type="InterPro" id="IPR044669">
    <property type="entry name" value="YneE/VCCN1/2-like"/>
</dbReference>
<reference evidence="9" key="2">
    <citation type="submission" date="2021-04" db="EMBL/GenBank/DDBJ databases">
        <authorList>
            <person name="Podell S."/>
        </authorList>
    </citation>
    <scope>NUCLEOTIDE SEQUENCE</scope>
    <source>
        <strain evidence="9">Hildebrandi</strain>
    </source>
</reference>
<dbReference type="EMBL" id="JAGRRH010000020">
    <property type="protein sequence ID" value="KAG7347792.1"/>
    <property type="molecule type" value="Genomic_DNA"/>
</dbReference>
<name>A0A9K3KQ18_9STRA</name>
<dbReference type="GO" id="GO:0005886">
    <property type="term" value="C:plasma membrane"/>
    <property type="evidence" value="ECO:0007669"/>
    <property type="project" value="UniProtKB-SubCell"/>
</dbReference>
<keyword evidence="7 8" id="KW-0472">Membrane</keyword>
<keyword evidence="10" id="KW-1185">Reference proteome</keyword>
<evidence type="ECO:0000256" key="2">
    <source>
        <dbReference type="ARBA" id="ARBA00022448"/>
    </source>
</evidence>
<protein>
    <submittedName>
        <fullName evidence="9">Bestrophin, RFP-TM, chloride channel</fullName>
    </submittedName>
</protein>
<accession>A0A9K3KQ18</accession>
<dbReference type="OrthoDB" id="1368at2759"/>
<reference evidence="9" key="1">
    <citation type="journal article" date="2021" name="Sci. Rep.">
        <title>Diploid genomic architecture of Nitzschia inconspicua, an elite biomass production diatom.</title>
        <authorList>
            <person name="Oliver A."/>
            <person name="Podell S."/>
            <person name="Pinowska A."/>
            <person name="Traller J.C."/>
            <person name="Smith S.R."/>
            <person name="McClure R."/>
            <person name="Beliaev A."/>
            <person name="Bohutskyi P."/>
            <person name="Hill E.A."/>
            <person name="Rabines A."/>
            <person name="Zheng H."/>
            <person name="Allen L.Z."/>
            <person name="Kuo A."/>
            <person name="Grigoriev I.V."/>
            <person name="Allen A.E."/>
            <person name="Hazlebeck D."/>
            <person name="Allen E.E."/>
        </authorList>
    </citation>
    <scope>NUCLEOTIDE SEQUENCE</scope>
    <source>
        <strain evidence="9">Hildebrandi</strain>
    </source>
</reference>
<dbReference type="Pfam" id="PF25539">
    <property type="entry name" value="Bestrophin_2"/>
    <property type="match status" value="1"/>
</dbReference>
<evidence type="ECO:0000313" key="10">
    <source>
        <dbReference type="Proteomes" id="UP000693970"/>
    </source>
</evidence>
<proteinExistence type="predicted"/>
<feature type="transmembrane region" description="Helical" evidence="8">
    <location>
        <begin position="51"/>
        <end position="70"/>
    </location>
</feature>
<evidence type="ECO:0000256" key="5">
    <source>
        <dbReference type="ARBA" id="ARBA00022989"/>
    </source>
</evidence>
<evidence type="ECO:0000256" key="6">
    <source>
        <dbReference type="ARBA" id="ARBA00023065"/>
    </source>
</evidence>
<keyword evidence="2" id="KW-0813">Transport</keyword>
<dbReference type="GO" id="GO:0005254">
    <property type="term" value="F:chloride channel activity"/>
    <property type="evidence" value="ECO:0007669"/>
    <property type="project" value="InterPro"/>
</dbReference>
<dbReference type="PANTHER" id="PTHR33281:SF19">
    <property type="entry name" value="VOLTAGE-DEPENDENT ANION CHANNEL-FORMING PROTEIN YNEE"/>
    <property type="match status" value="1"/>
</dbReference>
<comment type="caution">
    <text evidence="9">The sequence shown here is derived from an EMBL/GenBank/DDBJ whole genome shotgun (WGS) entry which is preliminary data.</text>
</comment>
<comment type="subcellular location">
    <subcellularLocation>
        <location evidence="1">Cell membrane</location>
        <topology evidence="1">Multi-pass membrane protein</topology>
    </subcellularLocation>
</comment>
<feature type="transmembrane region" description="Helical" evidence="8">
    <location>
        <begin position="270"/>
        <end position="289"/>
    </location>
</feature>
<keyword evidence="5 8" id="KW-1133">Transmembrane helix</keyword>
<sequence>MFMDSYRKTAHSLWSVLFRVEGNILCAVLPFCIANCLILGLVAYYRTHQDFGFSATGHGLLTLLVSFLVISKVNLAYDRFWAVRKHAADAFMKLRELMQLVNAISFSNSPPKSSNKKTFDGNDSEETSKEIRRWRLECLSMTTEIMNTVVTVLKNRHLAQYYARNTPLPIHAYRSEEAMPDLNAMDPLVHIQSLRVHMYSTDDLGIQLLERVNMVNKLQEFIFSYNSLLILASTPLPFPLVQMGRAFLFLWTFSMPLVLLGGPFSQVWGAQIFLFFLTYGFIGLELVSIKLSEPFGNSRDDVQLSGIRDAALLGIENDLKGMDYQMTMSERRFQFAQQKYRQNRQAVGTSDATANPTAFQDVHAGHNLEQSYSYHAMAGGGNNHDF</sequence>
<keyword evidence="3" id="KW-1003">Cell membrane</keyword>
<evidence type="ECO:0000256" key="8">
    <source>
        <dbReference type="SAM" id="Phobius"/>
    </source>
</evidence>
<evidence type="ECO:0000256" key="7">
    <source>
        <dbReference type="ARBA" id="ARBA00023136"/>
    </source>
</evidence>
<keyword evidence="4 8" id="KW-0812">Transmembrane</keyword>
<dbReference type="PANTHER" id="PTHR33281">
    <property type="entry name" value="UPF0187 PROTEIN YNEE"/>
    <property type="match status" value="1"/>
</dbReference>
<dbReference type="Proteomes" id="UP000693970">
    <property type="component" value="Unassembled WGS sequence"/>
</dbReference>
<dbReference type="AlphaFoldDB" id="A0A9K3KQ18"/>